<evidence type="ECO:0000259" key="4">
    <source>
        <dbReference type="Pfam" id="PF14771"/>
    </source>
</evidence>
<dbReference type="GeneID" id="94547430"/>
<evidence type="ECO:0000259" key="3">
    <source>
        <dbReference type="Pfam" id="PF04355"/>
    </source>
</evidence>
<comment type="caution">
    <text evidence="5">The sequence shown here is derived from an EMBL/GenBank/DDBJ whole genome shotgun (WGS) entry which is preliminary data.</text>
</comment>
<dbReference type="EMBL" id="SLXB01000002">
    <property type="protein sequence ID" value="TCO96093.1"/>
    <property type="molecule type" value="Genomic_DNA"/>
</dbReference>
<keyword evidence="2" id="KW-0472">Membrane</keyword>
<accession>A0A2R3MPP9</accession>
<keyword evidence="1" id="KW-0732">Signal</keyword>
<feature type="domain" description="DUF4476" evidence="4">
    <location>
        <begin position="124"/>
        <end position="213"/>
    </location>
</feature>
<dbReference type="InterPro" id="IPR028011">
    <property type="entry name" value="DUF4476"/>
</dbReference>
<dbReference type="Proteomes" id="UP000295600">
    <property type="component" value="Unassembled WGS sequence"/>
</dbReference>
<reference evidence="5 6" key="1">
    <citation type="submission" date="2019-03" db="EMBL/GenBank/DDBJ databases">
        <title>Genomic Encyclopedia of Type Strains, Phase IV (KMG-IV): sequencing the most valuable type-strain genomes for metagenomic binning, comparative biology and taxonomic classification.</title>
        <authorList>
            <person name="Goeker M."/>
        </authorList>
    </citation>
    <scope>NUCLEOTIDE SEQUENCE [LARGE SCALE GENOMIC DNA]</scope>
    <source>
        <strain evidence="5 6">DSM 23917</strain>
    </source>
</reference>
<dbReference type="RefSeq" id="WP_106068542.1">
    <property type="nucleotide sequence ID" value="NZ_CP027234.1"/>
</dbReference>
<organism evidence="5 6">
    <name type="scientific">Prevotella heparinolytica</name>
    <dbReference type="NCBI Taxonomy" id="28113"/>
    <lineage>
        <taxon>Bacteria</taxon>
        <taxon>Pseudomonadati</taxon>
        <taxon>Bacteroidota</taxon>
        <taxon>Bacteroidia</taxon>
        <taxon>Bacteroidales</taxon>
        <taxon>Bacteroidaceae</taxon>
        <taxon>Bacteroides</taxon>
    </lineage>
</organism>
<dbReference type="PROSITE" id="PS51257">
    <property type="entry name" value="PROKAR_LIPOPROTEIN"/>
    <property type="match status" value="1"/>
</dbReference>
<dbReference type="Gene3D" id="3.30.1450.10">
    <property type="match status" value="1"/>
</dbReference>
<proteinExistence type="predicted"/>
<gene>
    <name evidence="5" type="ORF">EV202_102199</name>
</gene>
<sequence>MKTFRQIIAGATIVMAFSGCASLIPSNSSTNVLSSIQKGMSKQEVINILGSPEFRRFDRETEEWEFTRKLYNEDAIATTTQIVISFEEGKVVAMDSFRRDAYSVPTPPDGMVINPPVGFYFKGMHPGEFQRLYEKVKSRPFKDDQTEMLHVASRNNNLSCKQCARLMSLFPFDDDKIKVLKMFASGIEDIENYDEILDAIDSLFKRDDAKKILGIRR</sequence>
<protein>
    <submittedName>
        <fullName evidence="5">Beta-barrel assembly machine subunit BamE</fullName>
    </submittedName>
</protein>
<dbReference type="KEGG" id="bhf:C3V43_03035"/>
<dbReference type="InterPro" id="IPR037873">
    <property type="entry name" value="BamE-like"/>
</dbReference>
<name>A0A2R3MPP9_9BACE</name>
<evidence type="ECO:0000256" key="2">
    <source>
        <dbReference type="ARBA" id="ARBA00023136"/>
    </source>
</evidence>
<dbReference type="Pfam" id="PF04355">
    <property type="entry name" value="BamE"/>
    <property type="match status" value="1"/>
</dbReference>
<feature type="domain" description="Outer membrane protein assembly factor BamE" evidence="3">
    <location>
        <begin position="32"/>
        <end position="93"/>
    </location>
</feature>
<dbReference type="GO" id="GO:0019867">
    <property type="term" value="C:outer membrane"/>
    <property type="evidence" value="ECO:0007669"/>
    <property type="project" value="InterPro"/>
</dbReference>
<evidence type="ECO:0000313" key="6">
    <source>
        <dbReference type="Proteomes" id="UP000295600"/>
    </source>
</evidence>
<dbReference type="AlphaFoldDB" id="A0A2R3MPP9"/>
<dbReference type="Pfam" id="PF14771">
    <property type="entry name" value="DUF4476"/>
    <property type="match status" value="1"/>
</dbReference>
<evidence type="ECO:0000313" key="5">
    <source>
        <dbReference type="EMBL" id="TCO96093.1"/>
    </source>
</evidence>
<dbReference type="InterPro" id="IPR007450">
    <property type="entry name" value="BamE_dom"/>
</dbReference>
<evidence type="ECO:0000256" key="1">
    <source>
        <dbReference type="ARBA" id="ARBA00022729"/>
    </source>
</evidence>